<organism evidence="2 3">
    <name type="scientific">Fukomys damarensis</name>
    <name type="common">Damaraland mole rat</name>
    <name type="synonym">Cryptomys damarensis</name>
    <dbReference type="NCBI Taxonomy" id="885580"/>
    <lineage>
        <taxon>Eukaryota</taxon>
        <taxon>Metazoa</taxon>
        <taxon>Chordata</taxon>
        <taxon>Craniata</taxon>
        <taxon>Vertebrata</taxon>
        <taxon>Euteleostomi</taxon>
        <taxon>Mammalia</taxon>
        <taxon>Eutheria</taxon>
        <taxon>Euarchontoglires</taxon>
        <taxon>Glires</taxon>
        <taxon>Rodentia</taxon>
        <taxon>Hystricomorpha</taxon>
        <taxon>Bathyergidae</taxon>
        <taxon>Fukomys</taxon>
    </lineage>
</organism>
<dbReference type="InterPro" id="IPR028346">
    <property type="entry name" value="HAUS2"/>
</dbReference>
<dbReference type="InterPro" id="IPR026242">
    <property type="entry name" value="HAUS2_metazoa"/>
</dbReference>
<gene>
    <name evidence="2" type="ORF">H920_13611</name>
</gene>
<dbReference type="GO" id="GO:0005813">
    <property type="term" value="C:centrosome"/>
    <property type="evidence" value="ECO:0007669"/>
    <property type="project" value="TreeGrafter"/>
</dbReference>
<dbReference type="GO" id="GO:0070652">
    <property type="term" value="C:HAUS complex"/>
    <property type="evidence" value="ECO:0007669"/>
    <property type="project" value="InterPro"/>
</dbReference>
<dbReference type="Pfam" id="PF15003">
    <property type="entry name" value="HAUS2"/>
    <property type="match status" value="1"/>
</dbReference>
<accession>A0A091CYV2</accession>
<proteinExistence type="predicted"/>
<dbReference type="GO" id="GO:0007098">
    <property type="term" value="P:centrosome cycle"/>
    <property type="evidence" value="ECO:0007669"/>
    <property type="project" value="InterPro"/>
</dbReference>
<name>A0A091CYV2_FUKDA</name>
<dbReference type="AlphaFoldDB" id="A0A091CYV2"/>
<evidence type="ECO:0000256" key="1">
    <source>
        <dbReference type="SAM" id="MobiDB-lite"/>
    </source>
</evidence>
<protein>
    <submittedName>
        <fullName evidence="2">HAUS augmin-like complex subunit 2</fullName>
    </submittedName>
</protein>
<evidence type="ECO:0000313" key="3">
    <source>
        <dbReference type="Proteomes" id="UP000028990"/>
    </source>
</evidence>
<feature type="compositionally biased region" description="Polar residues" evidence="1">
    <location>
        <begin position="16"/>
        <end position="32"/>
    </location>
</feature>
<dbReference type="PANTHER" id="PTHR16039">
    <property type="entry name" value="HAUS AUGMIN-LIKE COMPLEX SUBUNIT 2"/>
    <property type="match status" value="1"/>
</dbReference>
<dbReference type="GO" id="GO:1990498">
    <property type="term" value="C:mitotic spindle microtubule"/>
    <property type="evidence" value="ECO:0007669"/>
    <property type="project" value="TreeGrafter"/>
</dbReference>
<keyword evidence="3" id="KW-1185">Reference proteome</keyword>
<dbReference type="GO" id="GO:0051225">
    <property type="term" value="P:spindle assembly"/>
    <property type="evidence" value="ECO:0007669"/>
    <property type="project" value="InterPro"/>
</dbReference>
<dbReference type="GO" id="GO:0007020">
    <property type="term" value="P:microtubule nucleation"/>
    <property type="evidence" value="ECO:0007669"/>
    <property type="project" value="TreeGrafter"/>
</dbReference>
<dbReference type="Proteomes" id="UP000028990">
    <property type="component" value="Unassembled WGS sequence"/>
</dbReference>
<dbReference type="PANTHER" id="PTHR16039:SF1">
    <property type="entry name" value="HAUS AUGMIN-LIKE COMPLEX SUBUNIT 2"/>
    <property type="match status" value="1"/>
</dbReference>
<sequence length="208" mass="23648">MLAPEFAEEPLKTKISRPQQAKASTNDRSATHGSRTSAQFLCLLHYLTISCEDSRETAPSVQYKTVTPAAGNACSTKKKIKLRRLSEAGLEALKMWCNRVRQTTNIQVEIYQKSLEIESLELEKETADTDHPSYLAEKCHTLQSTNSHLEAVLKKKRSLRQRLLQTMCQQNLPVEAVYRRHMVYLLQLAVPFTEKLGTHLSHLEISLI</sequence>
<reference evidence="2 3" key="1">
    <citation type="submission" date="2013-11" db="EMBL/GenBank/DDBJ databases">
        <title>The Damaraland mole rat (Fukomys damarensis) genome and evolution of African mole rats.</title>
        <authorList>
            <person name="Gladyshev V.N."/>
            <person name="Fang X."/>
        </authorList>
    </citation>
    <scope>NUCLEOTIDE SEQUENCE [LARGE SCALE GENOMIC DNA]</scope>
    <source>
        <tissue evidence="2">Liver</tissue>
    </source>
</reference>
<dbReference type="EMBL" id="KN123459">
    <property type="protein sequence ID" value="KFO24994.1"/>
    <property type="molecule type" value="Genomic_DNA"/>
</dbReference>
<dbReference type="PRINTS" id="PR02088">
    <property type="entry name" value="HAUSAUGMINL2"/>
</dbReference>
<evidence type="ECO:0000313" key="2">
    <source>
        <dbReference type="EMBL" id="KFO24994.1"/>
    </source>
</evidence>
<feature type="region of interest" description="Disordered" evidence="1">
    <location>
        <begin position="1"/>
        <end position="32"/>
    </location>
</feature>